<proteinExistence type="predicted"/>
<dbReference type="EMBL" id="BONZ01000117">
    <property type="protein sequence ID" value="GIH21130.1"/>
    <property type="molecule type" value="Genomic_DNA"/>
</dbReference>
<feature type="compositionally biased region" description="Basic and acidic residues" evidence="1">
    <location>
        <begin position="8"/>
        <end position="17"/>
    </location>
</feature>
<comment type="caution">
    <text evidence="3">The sequence shown here is derived from an EMBL/GenBank/DDBJ whole genome shotgun (WGS) entry which is preliminary data.</text>
</comment>
<keyword evidence="2" id="KW-1133">Transmembrane helix</keyword>
<feature type="transmembrane region" description="Helical" evidence="2">
    <location>
        <begin position="79"/>
        <end position="102"/>
    </location>
</feature>
<organism evidence="3 4">
    <name type="scientific">Rugosimonospora africana</name>
    <dbReference type="NCBI Taxonomy" id="556532"/>
    <lineage>
        <taxon>Bacteria</taxon>
        <taxon>Bacillati</taxon>
        <taxon>Actinomycetota</taxon>
        <taxon>Actinomycetes</taxon>
        <taxon>Micromonosporales</taxon>
        <taxon>Micromonosporaceae</taxon>
        <taxon>Rugosimonospora</taxon>
    </lineage>
</organism>
<keyword evidence="4" id="KW-1185">Reference proteome</keyword>
<protein>
    <submittedName>
        <fullName evidence="3">Uncharacterized protein</fullName>
    </submittedName>
</protein>
<feature type="region of interest" description="Disordered" evidence="1">
    <location>
        <begin position="107"/>
        <end position="127"/>
    </location>
</feature>
<reference evidence="3" key="1">
    <citation type="submission" date="2021-01" db="EMBL/GenBank/DDBJ databases">
        <title>Whole genome shotgun sequence of Rugosimonospora africana NBRC 104875.</title>
        <authorList>
            <person name="Komaki H."/>
            <person name="Tamura T."/>
        </authorList>
    </citation>
    <scope>NUCLEOTIDE SEQUENCE</scope>
    <source>
        <strain evidence="3">NBRC 104875</strain>
    </source>
</reference>
<dbReference type="AlphaFoldDB" id="A0A8J3VWA5"/>
<gene>
    <name evidence="3" type="ORF">Raf01_93020</name>
</gene>
<evidence type="ECO:0000313" key="4">
    <source>
        <dbReference type="Proteomes" id="UP000642748"/>
    </source>
</evidence>
<keyword evidence="2" id="KW-0812">Transmembrane</keyword>
<evidence type="ECO:0000313" key="3">
    <source>
        <dbReference type="EMBL" id="GIH21130.1"/>
    </source>
</evidence>
<sequence length="245" mass="25634">MGTLRGDNGGERPHDGGRVPGLPPEWGAIVIPDDASELDHEAATLRREWRRTARRDRWRKRLRLPPRGNKLSGDGAPTLGIPLLIMTVAIIATLTSLFALAWPSRPAQHTASAGAPPPSGSTLPDVTLSDAANKPIRLKGNLPALILIVDGCDCTALISTASNAAPGSVTVLAVGRTAPPLPSAVSGHKIKAVADPNATLRSRYASSTAVDGVVAVLVSDSGKITRTIQPVRRIDDFKADLISIG</sequence>
<feature type="region of interest" description="Disordered" evidence="1">
    <location>
        <begin position="1"/>
        <end position="26"/>
    </location>
</feature>
<name>A0A8J3VWA5_9ACTN</name>
<dbReference type="Proteomes" id="UP000642748">
    <property type="component" value="Unassembled WGS sequence"/>
</dbReference>
<evidence type="ECO:0000256" key="2">
    <source>
        <dbReference type="SAM" id="Phobius"/>
    </source>
</evidence>
<keyword evidence="2" id="KW-0472">Membrane</keyword>
<evidence type="ECO:0000256" key="1">
    <source>
        <dbReference type="SAM" id="MobiDB-lite"/>
    </source>
</evidence>
<accession>A0A8J3VWA5</accession>